<dbReference type="SUPFAM" id="SSF49764">
    <property type="entry name" value="HSP20-like chaperones"/>
    <property type="match status" value="1"/>
</dbReference>
<accession>A0A210QJC2</accession>
<dbReference type="STRING" id="6573.A0A210QJC2"/>
<dbReference type="InterPro" id="IPR008978">
    <property type="entry name" value="HSP20-like_chaperone"/>
</dbReference>
<comment type="caution">
    <text evidence="7">The sequence shown here is derived from an EMBL/GenBank/DDBJ whole genome shotgun (WGS) entry which is preliminary data.</text>
</comment>
<proteinExistence type="predicted"/>
<evidence type="ECO:0000256" key="2">
    <source>
        <dbReference type="ARBA" id="ARBA00004496"/>
    </source>
</evidence>
<dbReference type="InterPro" id="IPR037895">
    <property type="entry name" value="NUDCD1"/>
</dbReference>
<dbReference type="Proteomes" id="UP000242188">
    <property type="component" value="Unassembled WGS sequence"/>
</dbReference>
<evidence type="ECO:0000259" key="6">
    <source>
        <dbReference type="PROSITE" id="PS51203"/>
    </source>
</evidence>
<keyword evidence="8" id="KW-1185">Reference proteome</keyword>
<gene>
    <name evidence="7" type="ORF">KP79_PYT14605</name>
</gene>
<reference evidence="7 8" key="1">
    <citation type="journal article" date="2017" name="Nat. Ecol. Evol.">
        <title>Scallop genome provides insights into evolution of bilaterian karyotype and development.</title>
        <authorList>
            <person name="Wang S."/>
            <person name="Zhang J."/>
            <person name="Jiao W."/>
            <person name="Li J."/>
            <person name="Xun X."/>
            <person name="Sun Y."/>
            <person name="Guo X."/>
            <person name="Huan P."/>
            <person name="Dong B."/>
            <person name="Zhang L."/>
            <person name="Hu X."/>
            <person name="Sun X."/>
            <person name="Wang J."/>
            <person name="Zhao C."/>
            <person name="Wang Y."/>
            <person name="Wang D."/>
            <person name="Huang X."/>
            <person name="Wang R."/>
            <person name="Lv J."/>
            <person name="Li Y."/>
            <person name="Zhang Z."/>
            <person name="Liu B."/>
            <person name="Lu W."/>
            <person name="Hui Y."/>
            <person name="Liang J."/>
            <person name="Zhou Z."/>
            <person name="Hou R."/>
            <person name="Li X."/>
            <person name="Liu Y."/>
            <person name="Li H."/>
            <person name="Ning X."/>
            <person name="Lin Y."/>
            <person name="Zhao L."/>
            <person name="Xing Q."/>
            <person name="Dou J."/>
            <person name="Li Y."/>
            <person name="Mao J."/>
            <person name="Guo H."/>
            <person name="Dou H."/>
            <person name="Li T."/>
            <person name="Mu C."/>
            <person name="Jiang W."/>
            <person name="Fu Q."/>
            <person name="Fu X."/>
            <person name="Miao Y."/>
            <person name="Liu J."/>
            <person name="Yu Q."/>
            <person name="Li R."/>
            <person name="Liao H."/>
            <person name="Li X."/>
            <person name="Kong Y."/>
            <person name="Jiang Z."/>
            <person name="Chourrout D."/>
            <person name="Li R."/>
            <person name="Bao Z."/>
        </authorList>
    </citation>
    <scope>NUCLEOTIDE SEQUENCE [LARGE SCALE GENOMIC DNA]</scope>
    <source>
        <strain evidence="7 8">PY_sf001</strain>
    </source>
</reference>
<evidence type="ECO:0000256" key="5">
    <source>
        <dbReference type="ARBA" id="ARBA00023242"/>
    </source>
</evidence>
<dbReference type="Pfam" id="PF04969">
    <property type="entry name" value="CS"/>
    <property type="match status" value="1"/>
</dbReference>
<evidence type="ECO:0000256" key="1">
    <source>
        <dbReference type="ARBA" id="ARBA00004123"/>
    </source>
</evidence>
<keyword evidence="4" id="KW-0963">Cytoplasm</keyword>
<dbReference type="OrthoDB" id="428655at2759"/>
<comment type="subcellular location">
    <subcellularLocation>
        <location evidence="2">Cytoplasm</location>
    </subcellularLocation>
    <subcellularLocation>
        <location evidence="1">Nucleus</location>
    </subcellularLocation>
</comment>
<evidence type="ECO:0000313" key="8">
    <source>
        <dbReference type="Proteomes" id="UP000242188"/>
    </source>
</evidence>
<dbReference type="Gene3D" id="2.60.40.790">
    <property type="match status" value="1"/>
</dbReference>
<dbReference type="AlphaFoldDB" id="A0A210QJC2"/>
<dbReference type="GO" id="GO:0005634">
    <property type="term" value="C:nucleus"/>
    <property type="evidence" value="ECO:0007669"/>
    <property type="project" value="UniProtKB-SubCell"/>
</dbReference>
<dbReference type="EMBL" id="NEDP02003383">
    <property type="protein sequence ID" value="OWF48809.1"/>
    <property type="molecule type" value="Genomic_DNA"/>
</dbReference>
<evidence type="ECO:0000256" key="4">
    <source>
        <dbReference type="ARBA" id="ARBA00022490"/>
    </source>
</evidence>
<dbReference type="CDD" id="cd06467">
    <property type="entry name" value="p23_NUDC_like"/>
    <property type="match status" value="1"/>
</dbReference>
<dbReference type="PANTHER" id="PTHR21664:SF1">
    <property type="entry name" value="NUDC DOMAIN-CONTAINING PROTEIN 1"/>
    <property type="match status" value="1"/>
</dbReference>
<protein>
    <recommendedName>
        <fullName evidence="3">NudC domain-containing protein 1</fullName>
    </recommendedName>
</protein>
<organism evidence="7 8">
    <name type="scientific">Mizuhopecten yessoensis</name>
    <name type="common">Japanese scallop</name>
    <name type="synonym">Patinopecten yessoensis</name>
    <dbReference type="NCBI Taxonomy" id="6573"/>
    <lineage>
        <taxon>Eukaryota</taxon>
        <taxon>Metazoa</taxon>
        <taxon>Spiralia</taxon>
        <taxon>Lophotrochozoa</taxon>
        <taxon>Mollusca</taxon>
        <taxon>Bivalvia</taxon>
        <taxon>Autobranchia</taxon>
        <taxon>Pteriomorphia</taxon>
        <taxon>Pectinida</taxon>
        <taxon>Pectinoidea</taxon>
        <taxon>Pectinidae</taxon>
        <taxon>Mizuhopecten</taxon>
    </lineage>
</organism>
<keyword evidence="5" id="KW-0539">Nucleus</keyword>
<evidence type="ECO:0000256" key="3">
    <source>
        <dbReference type="ARBA" id="ARBA00018915"/>
    </source>
</evidence>
<sequence length="593" mass="67220">MADTVELKICRELLDPKFDGYKLSLDKLPLYKSQLDNAIEVVSLGDDQFSFHHAKIYGVHNHLFLDLWSEHTCSVYIIDTDWAVVRSTSMGMTLDTGRKVLQIPDATNQKLTPRRLNLVLQFISPDMAVISDGAGKFHLVDTGNRGDDSSNWKIIFSKDLIDNGEPFVLADAVTHTVDETHYVECLCVHVEESTEEQKDRYRSPYLTMLKWITLTSVDRRSWSVERTRQLIGRKPYDYAAFDHTGSSVIISAAAEFKFVYDSSKPIQEEAAQEPGNGQNGKPAPEYTWHQDSDEICAMFTVPEGVKKEDIYLTLKSEYIDFGIKNVKALLKGQLHRRIDVDASTWTIIGQRIELTLGKPQLEAWPVIVQGDERGEMTVDEGLVAQIHERLAHLTSDDMNPSPELMEGQPYNAQQLEDCDAFPDDSSLLHRIDGNTHRTVSQTNLGSHQWLFNARVCRDQPPALCLRHDVDGLLWQPENVVKEQMTPWKHISTFNAFGYVQASKQQRKYTTCPPGSLYVAVCDCVRHVYVYRQPTPITSPVRNRKTGQKVNAVAKQQLVSLESVDNILGIQATDEKLFMITRNMVYVANVNMSP</sequence>
<dbReference type="InterPro" id="IPR007052">
    <property type="entry name" value="CS_dom"/>
</dbReference>
<dbReference type="PROSITE" id="PS51203">
    <property type="entry name" value="CS"/>
    <property type="match status" value="1"/>
</dbReference>
<dbReference type="GO" id="GO:0005737">
    <property type="term" value="C:cytoplasm"/>
    <property type="evidence" value="ECO:0007669"/>
    <property type="project" value="UniProtKB-SubCell"/>
</dbReference>
<dbReference type="PANTHER" id="PTHR21664">
    <property type="entry name" value="CHRONIC MYELOGENOUS LEUKEMIA TUMOR ANTIGEN 66"/>
    <property type="match status" value="1"/>
</dbReference>
<feature type="domain" description="CS" evidence="6">
    <location>
        <begin position="281"/>
        <end position="368"/>
    </location>
</feature>
<evidence type="ECO:0000313" key="7">
    <source>
        <dbReference type="EMBL" id="OWF48809.1"/>
    </source>
</evidence>
<name>A0A210QJC2_MIZYE</name>